<dbReference type="Pfam" id="PF12044">
    <property type="entry name" value="Metallopep"/>
    <property type="match status" value="1"/>
</dbReference>
<dbReference type="PANTHER" id="PTHR21054:SF2">
    <property type="entry name" value="MIP04191P"/>
    <property type="match status" value="1"/>
</dbReference>
<feature type="non-terminal residue" evidence="2">
    <location>
        <position position="1"/>
    </location>
</feature>
<dbReference type="InterPro" id="IPR021917">
    <property type="entry name" value="Unchr_Zn-peptidase-like"/>
</dbReference>
<dbReference type="OrthoDB" id="74460at2759"/>
<evidence type="ECO:0000313" key="3">
    <source>
        <dbReference type="Proteomes" id="UP000663882"/>
    </source>
</evidence>
<proteinExistence type="predicted"/>
<sequence>MSELSDLSPRIISHPPNIQVHSRLLLVKGICGSSTNGDIQISSHHKNFPTQSFPVRNGQFKALIHLSPGENKITMTYYDGHRSWVSSWPVCYIPLIQNPPLHLCIIVGSDSSLTYDDVPDCQEPPTLETVIKKLRLAGYLWQAYTGSQMSSNGLGHRTFRLNESWQRDSLSLVDQSYRNTAMIRVLRSKYTTAEIRDPKRAQQNPEGEKRNSLFDIAL</sequence>
<dbReference type="PANTHER" id="PTHR21054">
    <property type="entry name" value="ZINC METALLOPROTEINASE-RELATED"/>
    <property type="match status" value="1"/>
</dbReference>
<name>A0A815T302_9BILA</name>
<evidence type="ECO:0000256" key="1">
    <source>
        <dbReference type="SAM" id="MobiDB-lite"/>
    </source>
</evidence>
<comment type="caution">
    <text evidence="2">The sequence shown here is derived from an EMBL/GenBank/DDBJ whole genome shotgun (WGS) entry which is preliminary data.</text>
</comment>
<feature type="region of interest" description="Disordered" evidence="1">
    <location>
        <begin position="194"/>
        <end position="218"/>
    </location>
</feature>
<feature type="compositionally biased region" description="Basic and acidic residues" evidence="1">
    <location>
        <begin position="194"/>
        <end position="212"/>
    </location>
</feature>
<evidence type="ECO:0000313" key="2">
    <source>
        <dbReference type="EMBL" id="CAF1498212.1"/>
    </source>
</evidence>
<accession>A0A815T302</accession>
<reference evidence="2" key="1">
    <citation type="submission" date="2021-02" db="EMBL/GenBank/DDBJ databases">
        <authorList>
            <person name="Nowell W R."/>
        </authorList>
    </citation>
    <scope>NUCLEOTIDE SEQUENCE</scope>
</reference>
<protein>
    <submittedName>
        <fullName evidence="2">Uncharacterized protein</fullName>
    </submittedName>
</protein>
<organism evidence="2 3">
    <name type="scientific">Rotaria sordida</name>
    <dbReference type="NCBI Taxonomy" id="392033"/>
    <lineage>
        <taxon>Eukaryota</taxon>
        <taxon>Metazoa</taxon>
        <taxon>Spiralia</taxon>
        <taxon>Gnathifera</taxon>
        <taxon>Rotifera</taxon>
        <taxon>Eurotatoria</taxon>
        <taxon>Bdelloidea</taxon>
        <taxon>Philodinida</taxon>
        <taxon>Philodinidae</taxon>
        <taxon>Rotaria</taxon>
    </lineage>
</organism>
<dbReference type="AlphaFoldDB" id="A0A815T302"/>
<gene>
    <name evidence="2" type="ORF">RFH988_LOCUS38666</name>
</gene>
<feature type="non-terminal residue" evidence="2">
    <location>
        <position position="218"/>
    </location>
</feature>
<dbReference type="InterPro" id="IPR053002">
    <property type="entry name" value="Metalloproteinase_M10B"/>
</dbReference>
<dbReference type="Proteomes" id="UP000663882">
    <property type="component" value="Unassembled WGS sequence"/>
</dbReference>
<dbReference type="EMBL" id="CAJNOO010010410">
    <property type="protein sequence ID" value="CAF1498212.1"/>
    <property type="molecule type" value="Genomic_DNA"/>
</dbReference>
<dbReference type="GO" id="GO:0005737">
    <property type="term" value="C:cytoplasm"/>
    <property type="evidence" value="ECO:0007669"/>
    <property type="project" value="TreeGrafter"/>
</dbReference>